<dbReference type="PROSITE" id="PS50011">
    <property type="entry name" value="PROTEIN_KINASE_DOM"/>
    <property type="match status" value="1"/>
</dbReference>
<dbReference type="SUPFAM" id="SSF56112">
    <property type="entry name" value="Protein kinase-like (PK-like)"/>
    <property type="match status" value="1"/>
</dbReference>
<feature type="transmembrane region" description="Helical" evidence="14">
    <location>
        <begin position="374"/>
        <end position="399"/>
    </location>
</feature>
<evidence type="ECO:0000256" key="7">
    <source>
        <dbReference type="ARBA" id="ARBA00022741"/>
    </source>
</evidence>
<sequence length="907" mass="102875">MPPVTRVYSTACVLTTLAVHLELITPFQLYFNPYLIFQKFQVWRLVTTFLFFGSFGFNFMFNIIFTYRYCSMLEEGSFRTRTADFFYMFLIGGLLMNLLGFFVNLLFLGHAFTIMLVYIWSRQNEHVLMNFFGLFNFQAPYLPWVLFGFSFILGNSVIIDLIGIAVGHIYYYLENVCPARERLFESYDGYDYIEEERDIPPSIMCLCAHPYGGLLDVRTDQPLYDRTDDTCIRYMKGTNMMFFGGLIMGIALEHSNLHRRVALKVIVLFGSSVKKLMAGIMLVTMFLSMWISNTATTSMMLPIVDSILLEIYIANNFKEKNVVLQVLPPNNNNNVKEEEKENGINGEVTNDSNQSDQTIIGNMEHSDLKTLRKALMLSIAYSANIGGTATLTGTGTNLVLQEVFHDTFPSSTSLTFTSWFIYAFPSALITVVAAWLLLFLFFLRNHKETKESGEQIRKASQLKYEELGNLTFHEIAVTIHFVILVLLWFFRQPGIYPGWADLLSNDKSFIKDATPAILISISMFLVPARLDQIFGKKPDAPNGIDRLLNWKVLQTHISWGVILLLGGGFALAFGVKESKLSDVFSDKLQHIEMQPVIMTFVLILIGASVTEMASNVATANVILPVICQLAVHMEVNPLLYIVPTTIGISFAFMFPVATICDFGLARVEEPDKTRYMTQEVVTQYYRAPELLMGARFYTESIDMWSVGCIFAELLGRRILFQAQTPIQQLDLITDLLGTPSSDDMKYACDAARVHVLRQQFKSPSLPSLYNLSTYTNAEAVHLLCQMLAFNPDKRISASAALNHSYLIEGRARYHSCMCRCCYNFGEIRRYATDLEPNAPMPFDNSFEKELTSMSIVKDRLHKEIMQKCMSSNRVPLCINPLSASFKNFASSSVAHPSELPPSPHCWE</sequence>
<feature type="transmembrane region" description="Helical" evidence="14">
    <location>
        <begin position="638"/>
        <end position="664"/>
    </location>
</feature>
<evidence type="ECO:0000313" key="16">
    <source>
        <dbReference type="EMBL" id="KAJ6216944.1"/>
    </source>
</evidence>
<feature type="transmembrane region" description="Helical" evidence="14">
    <location>
        <begin position="88"/>
        <end position="121"/>
    </location>
</feature>
<keyword evidence="11 14" id="KW-1133">Transmembrane helix</keyword>
<evidence type="ECO:0000256" key="6">
    <source>
        <dbReference type="ARBA" id="ARBA00022692"/>
    </source>
</evidence>
<evidence type="ECO:0000256" key="4">
    <source>
        <dbReference type="ARBA" id="ARBA00022527"/>
    </source>
</evidence>
<name>A0A9Q0M0R0_BLOTA</name>
<dbReference type="Pfam" id="PF00939">
    <property type="entry name" value="Na_sulph_symp"/>
    <property type="match status" value="1"/>
</dbReference>
<feature type="domain" description="Protein kinase" evidence="15">
    <location>
        <begin position="461"/>
        <end position="806"/>
    </location>
</feature>
<keyword evidence="17" id="KW-1185">Reference proteome</keyword>
<evidence type="ECO:0000256" key="5">
    <source>
        <dbReference type="ARBA" id="ARBA00022679"/>
    </source>
</evidence>
<evidence type="ECO:0000256" key="10">
    <source>
        <dbReference type="ARBA" id="ARBA00022840"/>
    </source>
</evidence>
<dbReference type="SUPFAM" id="SSF144091">
    <property type="entry name" value="Rhomboid-like"/>
    <property type="match status" value="1"/>
</dbReference>
<dbReference type="Gene3D" id="1.10.510.10">
    <property type="entry name" value="Transferase(Phosphotransferase) domain 1"/>
    <property type="match status" value="1"/>
</dbReference>
<dbReference type="GO" id="GO:0015141">
    <property type="term" value="F:succinate transmembrane transporter activity"/>
    <property type="evidence" value="ECO:0007669"/>
    <property type="project" value="TreeGrafter"/>
</dbReference>
<evidence type="ECO:0000256" key="14">
    <source>
        <dbReference type="SAM" id="Phobius"/>
    </source>
</evidence>
<feature type="region of interest" description="Disordered" evidence="13">
    <location>
        <begin position="333"/>
        <end position="356"/>
    </location>
</feature>
<dbReference type="Pfam" id="PF00069">
    <property type="entry name" value="Pkinase"/>
    <property type="match status" value="1"/>
</dbReference>
<evidence type="ECO:0000256" key="12">
    <source>
        <dbReference type="ARBA" id="ARBA00023136"/>
    </source>
</evidence>
<dbReference type="PANTHER" id="PTHR10283">
    <property type="entry name" value="SOLUTE CARRIER FAMILY 13 MEMBER"/>
    <property type="match status" value="1"/>
</dbReference>
<dbReference type="Proteomes" id="UP001142055">
    <property type="component" value="Chromosome 3"/>
</dbReference>
<evidence type="ECO:0000256" key="13">
    <source>
        <dbReference type="SAM" id="MobiDB-lite"/>
    </source>
</evidence>
<comment type="caution">
    <text evidence="16">The sequence shown here is derived from an EMBL/GenBank/DDBJ whole genome shotgun (WGS) entry which is preliminary data.</text>
</comment>
<dbReference type="GO" id="GO:0036503">
    <property type="term" value="P:ERAD pathway"/>
    <property type="evidence" value="ECO:0007669"/>
    <property type="project" value="UniProtKB-ARBA"/>
</dbReference>
<dbReference type="InterPro" id="IPR035952">
    <property type="entry name" value="Rhomboid-like_sf"/>
</dbReference>
<keyword evidence="7" id="KW-0547">Nucleotide-binding</keyword>
<keyword evidence="6 14" id="KW-0812">Transmembrane</keyword>
<dbReference type="FunFam" id="1.20.1540.10:FF:000016">
    <property type="entry name" value="Derlin"/>
    <property type="match status" value="1"/>
</dbReference>
<dbReference type="SMART" id="SM00220">
    <property type="entry name" value="S_TKc"/>
    <property type="match status" value="1"/>
</dbReference>
<dbReference type="EMBL" id="JAPWDV010000003">
    <property type="protein sequence ID" value="KAJ6216944.1"/>
    <property type="molecule type" value="Genomic_DNA"/>
</dbReference>
<dbReference type="GO" id="GO:0004674">
    <property type="term" value="F:protein serine/threonine kinase activity"/>
    <property type="evidence" value="ECO:0007669"/>
    <property type="project" value="UniProtKB-KW"/>
</dbReference>
<feature type="transmembrane region" description="Helical" evidence="14">
    <location>
        <begin position="141"/>
        <end position="173"/>
    </location>
</feature>
<keyword evidence="4" id="KW-0723">Serine/threonine-protein kinase</keyword>
<evidence type="ECO:0000256" key="2">
    <source>
        <dbReference type="ARBA" id="ARBA00006772"/>
    </source>
</evidence>
<evidence type="ECO:0000256" key="1">
    <source>
        <dbReference type="ARBA" id="ARBA00004477"/>
    </source>
</evidence>
<gene>
    <name evidence="16" type="ORF">RDWZM_008101</name>
</gene>
<evidence type="ECO:0000256" key="8">
    <source>
        <dbReference type="ARBA" id="ARBA00022777"/>
    </source>
</evidence>
<evidence type="ECO:0000256" key="9">
    <source>
        <dbReference type="ARBA" id="ARBA00022824"/>
    </source>
</evidence>
<feature type="transmembrane region" description="Helical" evidence="14">
    <location>
        <begin position="272"/>
        <end position="291"/>
    </location>
</feature>
<keyword evidence="5" id="KW-0808">Transferase</keyword>
<dbReference type="Pfam" id="PF04511">
    <property type="entry name" value="DER1"/>
    <property type="match status" value="1"/>
</dbReference>
<comment type="similarity">
    <text evidence="3">Belongs to the derlin family.</text>
</comment>
<dbReference type="GO" id="GO:0005886">
    <property type="term" value="C:plasma membrane"/>
    <property type="evidence" value="ECO:0007669"/>
    <property type="project" value="TreeGrafter"/>
</dbReference>
<dbReference type="GO" id="GO:0005524">
    <property type="term" value="F:ATP binding"/>
    <property type="evidence" value="ECO:0007669"/>
    <property type="project" value="UniProtKB-KW"/>
</dbReference>
<protein>
    <recommendedName>
        <fullName evidence="15">Protein kinase domain-containing protein</fullName>
    </recommendedName>
</protein>
<accession>A0A9Q0M0R0</accession>
<feature type="transmembrane region" description="Helical" evidence="14">
    <location>
        <begin position="43"/>
        <end position="67"/>
    </location>
</feature>
<keyword evidence="8" id="KW-0418">Kinase</keyword>
<dbReference type="GO" id="GO:0005789">
    <property type="term" value="C:endoplasmic reticulum membrane"/>
    <property type="evidence" value="ECO:0007669"/>
    <property type="project" value="UniProtKB-SubCell"/>
</dbReference>
<feature type="transmembrane region" description="Helical" evidence="14">
    <location>
        <begin position="7"/>
        <end position="31"/>
    </location>
</feature>
<dbReference type="AlphaFoldDB" id="A0A9Q0M0R0"/>
<dbReference type="InterPro" id="IPR007599">
    <property type="entry name" value="DER1"/>
</dbReference>
<comment type="subcellular location">
    <subcellularLocation>
        <location evidence="1">Endoplasmic reticulum membrane</location>
        <topology evidence="1">Multi-pass membrane protein</topology>
    </subcellularLocation>
</comment>
<comment type="similarity">
    <text evidence="2">Belongs to the SLC13A/DASS transporter (TC 2.A.47) family. NADC subfamily.</text>
</comment>
<keyword evidence="12 14" id="KW-0472">Membrane</keyword>
<feature type="transmembrane region" description="Helical" evidence="14">
    <location>
        <begin position="467"/>
        <end position="490"/>
    </location>
</feature>
<dbReference type="InterPro" id="IPR000719">
    <property type="entry name" value="Prot_kinase_dom"/>
</dbReference>
<evidence type="ECO:0000259" key="15">
    <source>
        <dbReference type="PROSITE" id="PS50011"/>
    </source>
</evidence>
<proteinExistence type="inferred from homology"/>
<evidence type="ECO:0000256" key="11">
    <source>
        <dbReference type="ARBA" id="ARBA00022989"/>
    </source>
</evidence>
<dbReference type="PANTHER" id="PTHR10283:SF82">
    <property type="entry name" value="SOLUTE CARRIER FAMILY 13 MEMBER 2"/>
    <property type="match status" value="1"/>
</dbReference>
<evidence type="ECO:0000256" key="3">
    <source>
        <dbReference type="ARBA" id="ARBA00008917"/>
    </source>
</evidence>
<dbReference type="InterPro" id="IPR011009">
    <property type="entry name" value="Kinase-like_dom_sf"/>
</dbReference>
<dbReference type="FunFam" id="1.10.510.10:FF:000624">
    <property type="entry name" value="Mitogen-activated protein kinase"/>
    <property type="match status" value="1"/>
</dbReference>
<organism evidence="16 17">
    <name type="scientific">Blomia tropicalis</name>
    <name type="common">Mite</name>
    <dbReference type="NCBI Taxonomy" id="40697"/>
    <lineage>
        <taxon>Eukaryota</taxon>
        <taxon>Metazoa</taxon>
        <taxon>Ecdysozoa</taxon>
        <taxon>Arthropoda</taxon>
        <taxon>Chelicerata</taxon>
        <taxon>Arachnida</taxon>
        <taxon>Acari</taxon>
        <taxon>Acariformes</taxon>
        <taxon>Sarcoptiformes</taxon>
        <taxon>Astigmata</taxon>
        <taxon>Glycyphagoidea</taxon>
        <taxon>Echimyopodidae</taxon>
        <taxon>Blomia</taxon>
    </lineage>
</organism>
<feature type="transmembrane region" description="Helical" evidence="14">
    <location>
        <begin position="596"/>
        <end position="626"/>
    </location>
</feature>
<feature type="transmembrane region" description="Helical" evidence="14">
    <location>
        <begin position="419"/>
        <end position="443"/>
    </location>
</feature>
<evidence type="ECO:0000313" key="17">
    <source>
        <dbReference type="Proteomes" id="UP001142055"/>
    </source>
</evidence>
<keyword evidence="9" id="KW-0256">Endoplasmic reticulum</keyword>
<reference evidence="16" key="1">
    <citation type="submission" date="2022-12" db="EMBL/GenBank/DDBJ databases">
        <title>Genome assemblies of Blomia tropicalis.</title>
        <authorList>
            <person name="Cui Y."/>
        </authorList>
    </citation>
    <scope>NUCLEOTIDE SEQUENCE</scope>
    <source>
        <tissue evidence="16">Adult mites</tissue>
    </source>
</reference>
<feature type="transmembrane region" description="Helical" evidence="14">
    <location>
        <begin position="557"/>
        <end position="575"/>
    </location>
</feature>
<dbReference type="GO" id="GO:0015137">
    <property type="term" value="F:citrate transmembrane transporter activity"/>
    <property type="evidence" value="ECO:0007669"/>
    <property type="project" value="TreeGrafter"/>
</dbReference>
<keyword evidence="10" id="KW-0067">ATP-binding</keyword>
<dbReference type="InterPro" id="IPR001898">
    <property type="entry name" value="SLC13A/DASS"/>
</dbReference>